<protein>
    <submittedName>
        <fullName evidence="2">STAS domain-containing protein</fullName>
    </submittedName>
</protein>
<dbReference type="PROSITE" id="PS50801">
    <property type="entry name" value="STAS"/>
    <property type="match status" value="1"/>
</dbReference>
<evidence type="ECO:0000313" key="2">
    <source>
        <dbReference type="EMBL" id="MBY8880102.1"/>
    </source>
</evidence>
<evidence type="ECO:0000313" key="3">
    <source>
        <dbReference type="Proteomes" id="UP000778578"/>
    </source>
</evidence>
<feature type="domain" description="STAS" evidence="1">
    <location>
        <begin position="1"/>
        <end position="104"/>
    </location>
</feature>
<dbReference type="EMBL" id="JAINZZ010000027">
    <property type="protein sequence ID" value="MBY8880102.1"/>
    <property type="molecule type" value="Genomic_DNA"/>
</dbReference>
<reference evidence="2 3" key="1">
    <citation type="submission" date="2021-08" db="EMBL/GenBank/DDBJ databases">
        <title>WGS of actinomycetes from Thailand.</title>
        <authorList>
            <person name="Thawai C."/>
        </authorList>
    </citation>
    <scope>NUCLEOTIDE SEQUENCE [LARGE SCALE GENOMIC DNA]</scope>
    <source>
        <strain evidence="2 3">PLK6-54</strain>
    </source>
</reference>
<dbReference type="InterPro" id="IPR036513">
    <property type="entry name" value="STAS_dom_sf"/>
</dbReference>
<proteinExistence type="predicted"/>
<name>A0ABS7QAA2_9ACTN</name>
<dbReference type="Proteomes" id="UP000778578">
    <property type="component" value="Unassembled WGS sequence"/>
</dbReference>
<accession>A0ABS7QAA2</accession>
<evidence type="ECO:0000259" key="1">
    <source>
        <dbReference type="PROSITE" id="PS50801"/>
    </source>
</evidence>
<dbReference type="CDD" id="cd07043">
    <property type="entry name" value="STAS_anti-anti-sigma_factors"/>
    <property type="match status" value="1"/>
</dbReference>
<gene>
    <name evidence="2" type="ORF">K7862_21060</name>
</gene>
<dbReference type="Pfam" id="PF01740">
    <property type="entry name" value="STAS"/>
    <property type="match status" value="1"/>
</dbReference>
<organism evidence="2 3">
    <name type="scientific">Actinacidiphila acidipaludis</name>
    <dbReference type="NCBI Taxonomy" id="2873382"/>
    <lineage>
        <taxon>Bacteria</taxon>
        <taxon>Bacillati</taxon>
        <taxon>Actinomycetota</taxon>
        <taxon>Actinomycetes</taxon>
        <taxon>Kitasatosporales</taxon>
        <taxon>Streptomycetaceae</taxon>
        <taxon>Actinacidiphila</taxon>
    </lineage>
</organism>
<dbReference type="SUPFAM" id="SSF52091">
    <property type="entry name" value="SpoIIaa-like"/>
    <property type="match status" value="1"/>
</dbReference>
<dbReference type="InterPro" id="IPR002645">
    <property type="entry name" value="STAS_dom"/>
</dbReference>
<comment type="caution">
    <text evidence="2">The sequence shown here is derived from an EMBL/GenBank/DDBJ whole genome shotgun (WGS) entry which is preliminary data.</text>
</comment>
<sequence>MEQLTVTVDGPLDFDTSEELLETVGKTLAEFREEPLLALDLGGLTLCDSMGLSALLAIRRRTTAEGVRLVLLRRPRLLDRLLELTGTAEYLIGTPGGEDEHSEP</sequence>
<keyword evidence="3" id="KW-1185">Reference proteome</keyword>
<dbReference type="Gene3D" id="3.30.750.24">
    <property type="entry name" value="STAS domain"/>
    <property type="match status" value="1"/>
</dbReference>